<keyword evidence="2" id="KW-1185">Reference proteome</keyword>
<dbReference type="InterPro" id="IPR025636">
    <property type="entry name" value="DUF4294"/>
</dbReference>
<dbReference type="Pfam" id="PF14127">
    <property type="entry name" value="DUF4294"/>
    <property type="match status" value="1"/>
</dbReference>
<protein>
    <recommendedName>
        <fullName evidence="3">DUF4294 domain-containing protein</fullName>
    </recommendedName>
</protein>
<comment type="caution">
    <text evidence="1">The sequence shown here is derived from an EMBL/GenBank/DDBJ whole genome shotgun (WGS) entry which is preliminary data.</text>
</comment>
<accession>A0A917MAC2</accession>
<dbReference type="Proteomes" id="UP000633278">
    <property type="component" value="Unassembled WGS sequence"/>
</dbReference>
<dbReference type="AlphaFoldDB" id="A0A917MAC2"/>
<gene>
    <name evidence="1" type="ORF">GCM10011416_00010</name>
</gene>
<evidence type="ECO:0000313" key="2">
    <source>
        <dbReference type="Proteomes" id="UP000633278"/>
    </source>
</evidence>
<sequence length="213" mass="25769">MSKQYLVITDTTTIKLKEVVLLSKRKFEAQEDVHYYYWFRKKVFKAYPYAILAVKRMDTLSGRLAKIESNRDKKRYTKIIQRYLEGEFTDQLKKMTKTEGRILIKLIYRQTGLTVFDQIREFRSGWNAFWYNTTANLFSLSLKTEYDPEHENEDFLIEEILQRAFTDELLVEQKPRITFDFNKIYQERDGKIDVETYKLMFAKAKKKQERRSN</sequence>
<evidence type="ECO:0008006" key="3">
    <source>
        <dbReference type="Google" id="ProtNLM"/>
    </source>
</evidence>
<organism evidence="1 2">
    <name type="scientific">Polaribacter pacificus</name>
    <dbReference type="NCBI Taxonomy" id="1775173"/>
    <lineage>
        <taxon>Bacteria</taxon>
        <taxon>Pseudomonadati</taxon>
        <taxon>Bacteroidota</taxon>
        <taxon>Flavobacteriia</taxon>
        <taxon>Flavobacteriales</taxon>
        <taxon>Flavobacteriaceae</taxon>
    </lineage>
</organism>
<name>A0A917MAC2_9FLAO</name>
<reference evidence="1" key="1">
    <citation type="journal article" date="2014" name="Int. J. Syst. Evol. Microbiol.">
        <title>Complete genome sequence of Corynebacterium casei LMG S-19264T (=DSM 44701T), isolated from a smear-ripened cheese.</title>
        <authorList>
            <consortium name="US DOE Joint Genome Institute (JGI-PGF)"/>
            <person name="Walter F."/>
            <person name="Albersmeier A."/>
            <person name="Kalinowski J."/>
            <person name="Ruckert C."/>
        </authorList>
    </citation>
    <scope>NUCLEOTIDE SEQUENCE</scope>
    <source>
        <strain evidence="1">CGMCC 1.15763</strain>
    </source>
</reference>
<proteinExistence type="predicted"/>
<dbReference type="EMBL" id="BMJW01000001">
    <property type="protein sequence ID" value="GGG87812.1"/>
    <property type="molecule type" value="Genomic_DNA"/>
</dbReference>
<reference evidence="1" key="2">
    <citation type="submission" date="2020-09" db="EMBL/GenBank/DDBJ databases">
        <authorList>
            <person name="Sun Q."/>
            <person name="Zhou Y."/>
        </authorList>
    </citation>
    <scope>NUCLEOTIDE SEQUENCE</scope>
    <source>
        <strain evidence="1">CGMCC 1.15763</strain>
    </source>
</reference>
<evidence type="ECO:0000313" key="1">
    <source>
        <dbReference type="EMBL" id="GGG87812.1"/>
    </source>
</evidence>